<protein>
    <submittedName>
        <fullName evidence="1">(African queen) hypothetical protein</fullName>
    </submittedName>
</protein>
<accession>A0A8J2VUM1</accession>
<organism evidence="1 2">
    <name type="scientific">Danaus chrysippus</name>
    <name type="common">African queen</name>
    <dbReference type="NCBI Taxonomy" id="151541"/>
    <lineage>
        <taxon>Eukaryota</taxon>
        <taxon>Metazoa</taxon>
        <taxon>Ecdysozoa</taxon>
        <taxon>Arthropoda</taxon>
        <taxon>Hexapoda</taxon>
        <taxon>Insecta</taxon>
        <taxon>Pterygota</taxon>
        <taxon>Neoptera</taxon>
        <taxon>Endopterygota</taxon>
        <taxon>Lepidoptera</taxon>
        <taxon>Glossata</taxon>
        <taxon>Ditrysia</taxon>
        <taxon>Papilionoidea</taxon>
        <taxon>Nymphalidae</taxon>
        <taxon>Danainae</taxon>
        <taxon>Danaini</taxon>
        <taxon>Danaina</taxon>
        <taxon>Danaus</taxon>
        <taxon>Anosia</taxon>
    </lineage>
</organism>
<comment type="caution">
    <text evidence="1">The sequence shown here is derived from an EMBL/GenBank/DDBJ whole genome shotgun (WGS) entry which is preliminary data.</text>
</comment>
<keyword evidence="2" id="KW-1185">Reference proteome</keyword>
<dbReference type="OrthoDB" id="7334592at2759"/>
<name>A0A8J2VUM1_9NEOP</name>
<sequence length="154" mass="17607">MDKYRCEESPLLCSQILRLSRKLDLKRSFIPNRTHKNYFDKLRKDTEILHQSSDPQLAVNHLVNGLIKGIIMHKELLRILKEIDKAFGTVVALQLCQSPGGAVSLLLGIAVRHPYSRNLSSTVVGIHAPCKIHVARIFDISYCMHVFRHNDRLL</sequence>
<dbReference type="AlphaFoldDB" id="A0A8J2VUM1"/>
<gene>
    <name evidence="1" type="ORF">DCHRY22_LOCUS6873</name>
</gene>
<reference evidence="1" key="1">
    <citation type="submission" date="2021-09" db="EMBL/GenBank/DDBJ databases">
        <authorList>
            <person name="Martin H S."/>
        </authorList>
    </citation>
    <scope>NUCLEOTIDE SEQUENCE</scope>
</reference>
<proteinExistence type="predicted"/>
<evidence type="ECO:0000313" key="1">
    <source>
        <dbReference type="EMBL" id="CAG9566166.1"/>
    </source>
</evidence>
<dbReference type="EMBL" id="CAKASE010000056">
    <property type="protein sequence ID" value="CAG9566166.1"/>
    <property type="molecule type" value="Genomic_DNA"/>
</dbReference>
<dbReference type="Proteomes" id="UP000789524">
    <property type="component" value="Unassembled WGS sequence"/>
</dbReference>
<evidence type="ECO:0000313" key="2">
    <source>
        <dbReference type="Proteomes" id="UP000789524"/>
    </source>
</evidence>